<keyword evidence="1 2" id="KW-0597">Phosphoprotein</keyword>
<dbReference type="RefSeq" id="WP_231811804.1">
    <property type="nucleotide sequence ID" value="NZ_JAJOZR010000001.1"/>
</dbReference>
<dbReference type="EMBL" id="JAJOZR010000001">
    <property type="protein sequence ID" value="MCD7108039.1"/>
    <property type="molecule type" value="Genomic_DNA"/>
</dbReference>
<dbReference type="InterPro" id="IPR001789">
    <property type="entry name" value="Sig_transdc_resp-reg_receiver"/>
</dbReference>
<proteinExistence type="predicted"/>
<keyword evidence="5" id="KW-1185">Reference proteome</keyword>
<name>A0A9X1SZI6_9HYPH</name>
<dbReference type="PANTHER" id="PTHR44591:SF25">
    <property type="entry name" value="CHEMOTAXIS TWO-COMPONENT RESPONSE REGULATOR"/>
    <property type="match status" value="1"/>
</dbReference>
<dbReference type="GO" id="GO:0000160">
    <property type="term" value="P:phosphorelay signal transduction system"/>
    <property type="evidence" value="ECO:0007669"/>
    <property type="project" value="InterPro"/>
</dbReference>
<protein>
    <submittedName>
        <fullName evidence="4">Response regulator</fullName>
    </submittedName>
</protein>
<accession>A0A9X1SZI6</accession>
<evidence type="ECO:0000313" key="5">
    <source>
        <dbReference type="Proteomes" id="UP001139089"/>
    </source>
</evidence>
<dbReference type="PROSITE" id="PS50110">
    <property type="entry name" value="RESPONSE_REGULATORY"/>
    <property type="match status" value="1"/>
</dbReference>
<dbReference type="SUPFAM" id="SSF52172">
    <property type="entry name" value="CheY-like"/>
    <property type="match status" value="1"/>
</dbReference>
<evidence type="ECO:0000313" key="4">
    <source>
        <dbReference type="EMBL" id="MCD7108039.1"/>
    </source>
</evidence>
<dbReference type="Proteomes" id="UP001139089">
    <property type="component" value="Unassembled WGS sequence"/>
</dbReference>
<feature type="domain" description="Response regulatory" evidence="3">
    <location>
        <begin position="3"/>
        <end position="119"/>
    </location>
</feature>
<dbReference type="PANTHER" id="PTHR44591">
    <property type="entry name" value="STRESS RESPONSE REGULATOR PROTEIN 1"/>
    <property type="match status" value="1"/>
</dbReference>
<comment type="caution">
    <text evidence="4">The sequence shown here is derived from an EMBL/GenBank/DDBJ whole genome shotgun (WGS) entry which is preliminary data.</text>
</comment>
<dbReference type="InterPro" id="IPR011006">
    <property type="entry name" value="CheY-like_superfamily"/>
</dbReference>
<feature type="modified residue" description="4-aspartylphosphate" evidence="2">
    <location>
        <position position="52"/>
    </location>
</feature>
<organism evidence="4 5">
    <name type="scientific">Rhizobium quercicola</name>
    <dbReference type="NCBI Taxonomy" id="2901226"/>
    <lineage>
        <taxon>Bacteria</taxon>
        <taxon>Pseudomonadati</taxon>
        <taxon>Pseudomonadota</taxon>
        <taxon>Alphaproteobacteria</taxon>
        <taxon>Hyphomicrobiales</taxon>
        <taxon>Rhizobiaceae</taxon>
        <taxon>Rhizobium/Agrobacterium group</taxon>
        <taxon>Rhizobium</taxon>
    </lineage>
</organism>
<evidence type="ECO:0000259" key="3">
    <source>
        <dbReference type="PROSITE" id="PS50110"/>
    </source>
</evidence>
<dbReference type="InterPro" id="IPR050595">
    <property type="entry name" value="Bact_response_regulator"/>
</dbReference>
<dbReference type="AlphaFoldDB" id="A0A9X1SZI6"/>
<sequence>MKHVLIIDDATTVRMYHRQILSEAGFAVDESINGVEALEKALTKRYDLFVVDVNMPKMDGYRFLRELRSNADLHQAPAVMVSTEAEAKDRDAAWAAGANYYMTKPTKPGALTRVAQLLTGEAR</sequence>
<dbReference type="Pfam" id="PF00072">
    <property type="entry name" value="Response_reg"/>
    <property type="match status" value="1"/>
</dbReference>
<gene>
    <name evidence="4" type="ORF">LRX75_03180</name>
</gene>
<evidence type="ECO:0000256" key="2">
    <source>
        <dbReference type="PROSITE-ProRule" id="PRU00169"/>
    </source>
</evidence>
<evidence type="ECO:0000256" key="1">
    <source>
        <dbReference type="ARBA" id="ARBA00022553"/>
    </source>
</evidence>
<dbReference type="SMART" id="SM00448">
    <property type="entry name" value="REC"/>
    <property type="match status" value="1"/>
</dbReference>
<dbReference type="Gene3D" id="3.40.50.2300">
    <property type="match status" value="1"/>
</dbReference>
<reference evidence="4" key="1">
    <citation type="submission" date="2021-12" db="EMBL/GenBank/DDBJ databases">
        <authorList>
            <person name="Li Y."/>
        </authorList>
    </citation>
    <scope>NUCLEOTIDE SEQUENCE</scope>
    <source>
        <strain evidence="4">DKSPLA3</strain>
    </source>
</reference>